<name>A0ABR8FQ44_9NOSO</name>
<dbReference type="EMBL" id="JACJTB010000002">
    <property type="protein sequence ID" value="MBD2593312.1"/>
    <property type="molecule type" value="Genomic_DNA"/>
</dbReference>
<dbReference type="PANTHER" id="PTHR14136:SF17">
    <property type="entry name" value="BTB_POZ DOMAIN-CONTAINING PROTEIN KCTD9"/>
    <property type="match status" value="1"/>
</dbReference>
<comment type="caution">
    <text evidence="1">The sequence shown here is derived from an EMBL/GenBank/DDBJ whole genome shotgun (WGS) entry which is preliminary data.</text>
</comment>
<reference evidence="1 2" key="1">
    <citation type="journal article" date="2020" name="ISME J.">
        <title>Comparative genomics reveals insights into cyanobacterial evolution and habitat adaptation.</title>
        <authorList>
            <person name="Chen M.Y."/>
            <person name="Teng W.K."/>
            <person name="Zhao L."/>
            <person name="Hu C.X."/>
            <person name="Zhou Y.K."/>
            <person name="Han B.P."/>
            <person name="Song L.R."/>
            <person name="Shu W.S."/>
        </authorList>
    </citation>
    <scope>NUCLEOTIDE SEQUENCE [LARGE SCALE GENOMIC DNA]</scope>
    <source>
        <strain evidence="1 2">FACHB-130</strain>
    </source>
</reference>
<gene>
    <name evidence="1" type="ORF">H6G74_03090</name>
</gene>
<dbReference type="RefSeq" id="WP_190966258.1">
    <property type="nucleotide sequence ID" value="NZ_JACJTB010000002.1"/>
</dbReference>
<dbReference type="PANTHER" id="PTHR14136">
    <property type="entry name" value="BTB_POZ DOMAIN-CONTAINING PROTEIN KCTD9"/>
    <property type="match status" value="1"/>
</dbReference>
<dbReference type="InterPro" id="IPR001646">
    <property type="entry name" value="5peptide_repeat"/>
</dbReference>
<dbReference type="Proteomes" id="UP000603457">
    <property type="component" value="Unassembled WGS sequence"/>
</dbReference>
<organism evidence="1 2">
    <name type="scientific">Nostoc spongiaeforme FACHB-130</name>
    <dbReference type="NCBI Taxonomy" id="1357510"/>
    <lineage>
        <taxon>Bacteria</taxon>
        <taxon>Bacillati</taxon>
        <taxon>Cyanobacteriota</taxon>
        <taxon>Cyanophyceae</taxon>
        <taxon>Nostocales</taxon>
        <taxon>Nostocaceae</taxon>
        <taxon>Nostoc</taxon>
    </lineage>
</organism>
<accession>A0ABR8FQ44</accession>
<dbReference type="InterPro" id="IPR051082">
    <property type="entry name" value="Pentapeptide-BTB/POZ_domain"/>
</dbReference>
<dbReference type="Pfam" id="PF00805">
    <property type="entry name" value="Pentapeptide"/>
    <property type="match status" value="2"/>
</dbReference>
<evidence type="ECO:0000313" key="1">
    <source>
        <dbReference type="EMBL" id="MBD2593312.1"/>
    </source>
</evidence>
<protein>
    <submittedName>
        <fullName evidence="1">Pentapeptide repeat-containing protein</fullName>
    </submittedName>
</protein>
<evidence type="ECO:0000313" key="2">
    <source>
        <dbReference type="Proteomes" id="UP000603457"/>
    </source>
</evidence>
<dbReference type="Gene3D" id="2.160.20.80">
    <property type="entry name" value="E3 ubiquitin-protein ligase SopA"/>
    <property type="match status" value="1"/>
</dbReference>
<proteinExistence type="predicted"/>
<keyword evidence="2" id="KW-1185">Reference proteome</keyword>
<dbReference type="SUPFAM" id="SSF141571">
    <property type="entry name" value="Pentapeptide repeat-like"/>
    <property type="match status" value="1"/>
</dbReference>
<sequence>MFTRISIFKHPAKNITVNKNLFIDIILGIINCQDKQQHTSQKSFKKRLQVAVEKLHHQTLDIKLQGITELEKLANYHGQENWEIMEVITAFVRQNSLYRTNQEVKSQSSSKIHPDIQAALQILTKTDTPKSLASEQLDLSYTDLRGANLSGGNLAGVNLYQANLSGMNLAGANLSGAILCAANLSQANLVGANLAEAIISAANLSGANLAKANLTKANFYLANLSQTNLQDAILEGANFREAKFSG</sequence>